<keyword evidence="1" id="KW-0472">Membrane</keyword>
<keyword evidence="3" id="KW-1185">Reference proteome</keyword>
<evidence type="ECO:0000313" key="3">
    <source>
        <dbReference type="Proteomes" id="UP000291144"/>
    </source>
</evidence>
<name>A0A4R0KNA7_9ACTN</name>
<evidence type="ECO:0000256" key="1">
    <source>
        <dbReference type="SAM" id="Phobius"/>
    </source>
</evidence>
<comment type="caution">
    <text evidence="2">The sequence shown here is derived from an EMBL/GenBank/DDBJ whole genome shotgun (WGS) entry which is preliminary data.</text>
</comment>
<dbReference type="RefSeq" id="WP_131358903.1">
    <property type="nucleotide sequence ID" value="NZ_SJKB01000006.1"/>
</dbReference>
<feature type="transmembrane region" description="Helical" evidence="1">
    <location>
        <begin position="71"/>
        <end position="92"/>
    </location>
</feature>
<protein>
    <submittedName>
        <fullName evidence="2">Uncharacterized protein</fullName>
    </submittedName>
</protein>
<feature type="transmembrane region" description="Helical" evidence="1">
    <location>
        <begin position="42"/>
        <end position="64"/>
    </location>
</feature>
<evidence type="ECO:0000313" key="2">
    <source>
        <dbReference type="EMBL" id="TCC60376.1"/>
    </source>
</evidence>
<proteinExistence type="predicted"/>
<dbReference type="EMBL" id="SJKB01000006">
    <property type="protein sequence ID" value="TCC60376.1"/>
    <property type="molecule type" value="Genomic_DNA"/>
</dbReference>
<dbReference type="AlphaFoldDB" id="A0A4R0KNA7"/>
<dbReference type="Proteomes" id="UP000291144">
    <property type="component" value="Unassembled WGS sequence"/>
</dbReference>
<keyword evidence="1" id="KW-0812">Transmembrane</keyword>
<sequence length="104" mass="11092">MLVYALLVVGVLLSLANTNAQTELVHRRGESCDGSLPLPVGAYLLAFGGLLAGAIALVLLIRWFRREPLAVVLLVTASAAVIFEILVLVTAFQEGRPVYPMCEG</sequence>
<reference evidence="2 3" key="1">
    <citation type="submission" date="2019-02" db="EMBL/GenBank/DDBJ databases">
        <title>Kribbella capetownensis sp. nov. and Kribbella speibonae sp. nov., isolated from soil.</title>
        <authorList>
            <person name="Curtis S.M."/>
            <person name="Norton I."/>
            <person name="Everest G.J."/>
            <person name="Meyers P.R."/>
        </authorList>
    </citation>
    <scope>NUCLEOTIDE SEQUENCE [LARGE SCALE GENOMIC DNA]</scope>
    <source>
        <strain evidence="2 3">NRRL B-24813</strain>
    </source>
</reference>
<gene>
    <name evidence="2" type="ORF">E0H73_20800</name>
</gene>
<keyword evidence="1" id="KW-1133">Transmembrane helix</keyword>
<accession>A0A4R0KNA7</accession>
<organism evidence="2 3">
    <name type="scientific">Kribbella pittospori</name>
    <dbReference type="NCBI Taxonomy" id="722689"/>
    <lineage>
        <taxon>Bacteria</taxon>
        <taxon>Bacillati</taxon>
        <taxon>Actinomycetota</taxon>
        <taxon>Actinomycetes</taxon>
        <taxon>Propionibacteriales</taxon>
        <taxon>Kribbellaceae</taxon>
        <taxon>Kribbella</taxon>
    </lineage>
</organism>